<dbReference type="Pfam" id="PF07686">
    <property type="entry name" value="V-set"/>
    <property type="match status" value="1"/>
</dbReference>
<feature type="domain" description="Ig-like" evidence="9">
    <location>
        <begin position="47"/>
        <end position="140"/>
    </location>
</feature>
<feature type="domain" description="Ig-like" evidence="9">
    <location>
        <begin position="152"/>
        <end position="232"/>
    </location>
</feature>
<dbReference type="OMA" id="LWAVELY"/>
<dbReference type="Ensembl" id="ENSJJAT00000030314.1">
    <property type="protein sequence ID" value="ENSJJAP00000023736.1"/>
    <property type="gene ID" value="ENSJJAG00000023413.1"/>
</dbReference>
<evidence type="ECO:0000256" key="2">
    <source>
        <dbReference type="ARBA" id="ARBA00022692"/>
    </source>
</evidence>
<dbReference type="Gene3D" id="2.60.40.10">
    <property type="entry name" value="Immunoglobulins"/>
    <property type="match status" value="2"/>
</dbReference>
<dbReference type="Proteomes" id="UP000694385">
    <property type="component" value="Unassembled WGS sequence"/>
</dbReference>
<dbReference type="InterPro" id="IPR003599">
    <property type="entry name" value="Ig_sub"/>
</dbReference>
<sequence length="232" mass="25806">MAKIHCGNASLPSCLITFIFLQFLPHGNGKADFSVLGPPGPLLAIVGQDKSLPCKLSPNISAEGMELKWYRDHLFSVVHMYKNGEDVYEEQMEEYQGRTTFIRDHIARGEATVTIHNITTFDNGTYHCLFKEHTSHSEATLWLKVAGLGSVPRIQVADTQDKGTWADCTSAGWFPEPQVEWRDLRGQMMPAMTHFLVSATTGLLTVMSRVVLQDKAVEGLTCSISNPLLPER</sequence>
<evidence type="ECO:0000256" key="1">
    <source>
        <dbReference type="ARBA" id="ARBA00004370"/>
    </source>
</evidence>
<evidence type="ECO:0000256" key="3">
    <source>
        <dbReference type="ARBA" id="ARBA00022729"/>
    </source>
</evidence>
<dbReference type="SMART" id="SM00409">
    <property type="entry name" value="IG"/>
    <property type="match status" value="1"/>
</dbReference>
<keyword evidence="11" id="KW-1185">Reference proteome</keyword>
<dbReference type="PROSITE" id="PS50835">
    <property type="entry name" value="IG_LIKE"/>
    <property type="match status" value="2"/>
</dbReference>
<keyword evidence="5" id="KW-0472">Membrane</keyword>
<reference evidence="10" key="1">
    <citation type="submission" date="2025-08" db="UniProtKB">
        <authorList>
            <consortium name="Ensembl"/>
        </authorList>
    </citation>
    <scope>IDENTIFICATION</scope>
</reference>
<dbReference type="SUPFAM" id="SSF48726">
    <property type="entry name" value="Immunoglobulin"/>
    <property type="match status" value="2"/>
</dbReference>
<dbReference type="GeneTree" id="ENSGT00940000163997"/>
<evidence type="ECO:0000259" key="9">
    <source>
        <dbReference type="PROSITE" id="PS50835"/>
    </source>
</evidence>
<dbReference type="FunFam" id="2.60.40.10:FF:000208">
    <property type="entry name" value="Butyrophilin subfamily 1 member A1"/>
    <property type="match status" value="1"/>
</dbReference>
<evidence type="ECO:0000313" key="10">
    <source>
        <dbReference type="Ensembl" id="ENSJJAP00000023736.1"/>
    </source>
</evidence>
<dbReference type="AlphaFoldDB" id="A0A8C5LEX8"/>
<dbReference type="CDD" id="cd05713">
    <property type="entry name" value="IgV_MOG_like"/>
    <property type="match status" value="1"/>
</dbReference>
<dbReference type="InterPro" id="IPR036179">
    <property type="entry name" value="Ig-like_dom_sf"/>
</dbReference>
<dbReference type="GO" id="GO:0050852">
    <property type="term" value="P:T cell receptor signaling pathway"/>
    <property type="evidence" value="ECO:0007669"/>
    <property type="project" value="TreeGrafter"/>
</dbReference>
<dbReference type="Pfam" id="PF22705">
    <property type="entry name" value="C2-set_3"/>
    <property type="match status" value="1"/>
</dbReference>
<evidence type="ECO:0000256" key="8">
    <source>
        <dbReference type="SAM" id="SignalP"/>
    </source>
</evidence>
<dbReference type="InterPro" id="IPR050504">
    <property type="entry name" value="IgSF_BTN/MOG"/>
</dbReference>
<keyword evidence="4" id="KW-1133">Transmembrane helix</keyword>
<evidence type="ECO:0000256" key="6">
    <source>
        <dbReference type="ARBA" id="ARBA00023157"/>
    </source>
</evidence>
<evidence type="ECO:0000256" key="4">
    <source>
        <dbReference type="ARBA" id="ARBA00022989"/>
    </source>
</evidence>
<keyword evidence="7" id="KW-0393">Immunoglobulin domain</keyword>
<dbReference type="PANTHER" id="PTHR24100:SF133">
    <property type="entry name" value="BUTYROPHILIN-LIKE PROTEIN 10 PSEUDOGENE-RELATED"/>
    <property type="match status" value="1"/>
</dbReference>
<accession>A0A8C5LEX8</accession>
<dbReference type="PANTHER" id="PTHR24100">
    <property type="entry name" value="BUTYROPHILIN"/>
    <property type="match status" value="1"/>
</dbReference>
<feature type="signal peptide" evidence="8">
    <location>
        <begin position="1"/>
        <end position="29"/>
    </location>
</feature>
<comment type="subcellular location">
    <subcellularLocation>
        <location evidence="1">Membrane</location>
    </subcellularLocation>
</comment>
<reference evidence="10" key="2">
    <citation type="submission" date="2025-09" db="UniProtKB">
        <authorList>
            <consortium name="Ensembl"/>
        </authorList>
    </citation>
    <scope>IDENTIFICATION</scope>
</reference>
<keyword evidence="6" id="KW-1015">Disulfide bond</keyword>
<organism evidence="10 11">
    <name type="scientific">Jaculus jaculus</name>
    <name type="common">Lesser Egyptian jerboa</name>
    <dbReference type="NCBI Taxonomy" id="51337"/>
    <lineage>
        <taxon>Eukaryota</taxon>
        <taxon>Metazoa</taxon>
        <taxon>Chordata</taxon>
        <taxon>Craniata</taxon>
        <taxon>Vertebrata</taxon>
        <taxon>Euteleostomi</taxon>
        <taxon>Mammalia</taxon>
        <taxon>Eutheria</taxon>
        <taxon>Euarchontoglires</taxon>
        <taxon>Glires</taxon>
        <taxon>Rodentia</taxon>
        <taxon>Myomorpha</taxon>
        <taxon>Dipodoidea</taxon>
        <taxon>Dipodidae</taxon>
        <taxon>Dipodinae</taxon>
        <taxon>Jaculus</taxon>
    </lineage>
</organism>
<evidence type="ECO:0000313" key="11">
    <source>
        <dbReference type="Proteomes" id="UP000694385"/>
    </source>
</evidence>
<dbReference type="InterPro" id="IPR007110">
    <property type="entry name" value="Ig-like_dom"/>
</dbReference>
<dbReference type="FunFam" id="2.60.40.10:FF:000088">
    <property type="entry name" value="Butyrophilin subfamily 1 member A1"/>
    <property type="match status" value="1"/>
</dbReference>
<gene>
    <name evidence="10" type="primary">Btnl10</name>
</gene>
<proteinExistence type="predicted"/>
<evidence type="ECO:0000256" key="7">
    <source>
        <dbReference type="ARBA" id="ARBA00023319"/>
    </source>
</evidence>
<dbReference type="GO" id="GO:0009897">
    <property type="term" value="C:external side of plasma membrane"/>
    <property type="evidence" value="ECO:0007669"/>
    <property type="project" value="TreeGrafter"/>
</dbReference>
<name>A0A8C5LEX8_JACJA</name>
<keyword evidence="2" id="KW-0812">Transmembrane</keyword>
<dbReference type="GO" id="GO:0005102">
    <property type="term" value="F:signaling receptor binding"/>
    <property type="evidence" value="ECO:0007669"/>
    <property type="project" value="TreeGrafter"/>
</dbReference>
<dbReference type="InterPro" id="IPR053896">
    <property type="entry name" value="BTN3A2-like_Ig-C"/>
</dbReference>
<dbReference type="SMART" id="SM00406">
    <property type="entry name" value="IGv"/>
    <property type="match status" value="1"/>
</dbReference>
<evidence type="ECO:0000256" key="5">
    <source>
        <dbReference type="ARBA" id="ARBA00023136"/>
    </source>
</evidence>
<feature type="chain" id="PRO_5034994172" evidence="8">
    <location>
        <begin position="30"/>
        <end position="232"/>
    </location>
</feature>
<protein>
    <submittedName>
        <fullName evidence="10">Butyrophilin-like 10</fullName>
    </submittedName>
</protein>
<dbReference type="InterPro" id="IPR013106">
    <property type="entry name" value="Ig_V-set"/>
</dbReference>
<dbReference type="GO" id="GO:0001817">
    <property type="term" value="P:regulation of cytokine production"/>
    <property type="evidence" value="ECO:0007669"/>
    <property type="project" value="TreeGrafter"/>
</dbReference>
<dbReference type="InterPro" id="IPR013783">
    <property type="entry name" value="Ig-like_fold"/>
</dbReference>
<keyword evidence="3 8" id="KW-0732">Signal</keyword>